<dbReference type="Proteomes" id="UP001139031">
    <property type="component" value="Unassembled WGS sequence"/>
</dbReference>
<accession>A0ABS7U1I0</accession>
<evidence type="ECO:0000313" key="1">
    <source>
        <dbReference type="EMBL" id="MBZ5714166.1"/>
    </source>
</evidence>
<comment type="caution">
    <text evidence="1">The sequence shown here is derived from an EMBL/GenBank/DDBJ whole genome shotgun (WGS) entry which is preliminary data.</text>
</comment>
<sequence length="206" mass="22309">MLSKTGITSGPVSDLDLEMNATFTTNLTGTTITFEDESASTPEEKTKYKMAFRNSFGATIGVLTVKLVGNPEPDVPATVQKVARDVFDPAETTGTVTLLDPADHTYERIWKQAVRQGRTQIVDNVGKIDIRVKAEAGYAVDQSVATATDNSLVVNYSWNDANGTAIVSGSVRFDSSVRAYTGYTLGNIRITDTDSDSGSGDRRRRR</sequence>
<evidence type="ECO:0000313" key="2">
    <source>
        <dbReference type="Proteomes" id="UP001139031"/>
    </source>
</evidence>
<gene>
    <name evidence="1" type="ORF">K7C98_33455</name>
</gene>
<reference evidence="1" key="1">
    <citation type="submission" date="2021-08" db="EMBL/GenBank/DDBJ databases">
        <authorList>
            <person name="Stevens D.C."/>
        </authorList>
    </citation>
    <scope>NUCLEOTIDE SEQUENCE</scope>
    <source>
        <strain evidence="1">DSM 53165</strain>
    </source>
</reference>
<name>A0ABS7U1I0_9BACT</name>
<protein>
    <submittedName>
        <fullName evidence="1">Uncharacterized protein</fullName>
    </submittedName>
</protein>
<keyword evidence="2" id="KW-1185">Reference proteome</keyword>
<proteinExistence type="predicted"/>
<dbReference type="EMBL" id="JAIRAU010000047">
    <property type="protein sequence ID" value="MBZ5714166.1"/>
    <property type="molecule type" value="Genomic_DNA"/>
</dbReference>
<dbReference type="RefSeq" id="WP_224195898.1">
    <property type="nucleotide sequence ID" value="NZ_JAIRAU010000047.1"/>
</dbReference>
<organism evidence="1 2">
    <name type="scientific">Nannocystis pusilla</name>
    <dbReference type="NCBI Taxonomy" id="889268"/>
    <lineage>
        <taxon>Bacteria</taxon>
        <taxon>Pseudomonadati</taxon>
        <taxon>Myxococcota</taxon>
        <taxon>Polyangia</taxon>
        <taxon>Nannocystales</taxon>
        <taxon>Nannocystaceae</taxon>
        <taxon>Nannocystis</taxon>
    </lineage>
</organism>